<dbReference type="SUPFAM" id="SSF56436">
    <property type="entry name" value="C-type lectin-like"/>
    <property type="match status" value="1"/>
</dbReference>
<reference evidence="2" key="1">
    <citation type="submission" date="2023-09" db="UniProtKB">
        <authorList>
            <consortium name="Ensembl"/>
        </authorList>
    </citation>
    <scope>IDENTIFICATION</scope>
</reference>
<dbReference type="AlphaFoldDB" id="A0A3B4H2H3"/>
<evidence type="ECO:0000259" key="1">
    <source>
        <dbReference type="PROSITE" id="PS50041"/>
    </source>
</evidence>
<dbReference type="InterPro" id="IPR016187">
    <property type="entry name" value="CTDL_fold"/>
</dbReference>
<protein>
    <recommendedName>
        <fullName evidence="1">C-type lectin domain-containing protein</fullName>
    </recommendedName>
</protein>
<dbReference type="InterPro" id="IPR016186">
    <property type="entry name" value="C-type_lectin-like/link_sf"/>
</dbReference>
<dbReference type="Gene3D" id="3.10.100.10">
    <property type="entry name" value="Mannose-Binding Protein A, subunit A"/>
    <property type="match status" value="1"/>
</dbReference>
<dbReference type="GeneTree" id="ENSGT01100000263473"/>
<dbReference type="PROSITE" id="PS50041">
    <property type="entry name" value="C_TYPE_LECTIN_2"/>
    <property type="match status" value="1"/>
</dbReference>
<dbReference type="Ensembl" id="ENSPNYT00000028345.1">
    <property type="protein sequence ID" value="ENSPNYP00000027671.1"/>
    <property type="gene ID" value="ENSPNYG00000020839.1"/>
</dbReference>
<dbReference type="Pfam" id="PF00059">
    <property type="entry name" value="Lectin_C"/>
    <property type="match status" value="1"/>
</dbReference>
<evidence type="ECO:0000313" key="2">
    <source>
        <dbReference type="Ensembl" id="ENSPNYP00000027671.1"/>
    </source>
</evidence>
<dbReference type="PANTHER" id="PTHR45784:SF3">
    <property type="entry name" value="C-TYPE LECTIN DOMAIN FAMILY 4 MEMBER K-LIKE-RELATED"/>
    <property type="match status" value="1"/>
</dbReference>
<name>A0A3B4H2H3_9CICH</name>
<dbReference type="STRING" id="303518.ENSPNYP00000027671"/>
<dbReference type="SMART" id="SM00034">
    <property type="entry name" value="CLECT"/>
    <property type="match status" value="1"/>
</dbReference>
<dbReference type="PANTHER" id="PTHR45784">
    <property type="entry name" value="C-TYPE LECTIN DOMAIN FAMILY 20 MEMBER A-RELATED"/>
    <property type="match status" value="1"/>
</dbReference>
<feature type="domain" description="C-type lectin" evidence="1">
    <location>
        <begin position="45"/>
        <end position="154"/>
    </location>
</feature>
<sequence length="168" mass="19551">VCFLFCCHCILHFSIIDTVNILVYMYFRLVFSIQCFCGQSGLLQFHFINESLTWYEAQSFCRLKYTDLATINNMDEENQLVSTLDSHKTATWIGLYNGQNDRWLWSDGSGRADFTKWSLDQPDNYNGKESCAEIQDDGLWNDIPCDLTRKKILEVKKSSKSFLFCSKT</sequence>
<accession>A0A3B4H2H3</accession>
<organism evidence="2">
    <name type="scientific">Pundamilia nyererei</name>
    <dbReference type="NCBI Taxonomy" id="303518"/>
    <lineage>
        <taxon>Eukaryota</taxon>
        <taxon>Metazoa</taxon>
        <taxon>Chordata</taxon>
        <taxon>Craniata</taxon>
        <taxon>Vertebrata</taxon>
        <taxon>Euteleostomi</taxon>
        <taxon>Actinopterygii</taxon>
        <taxon>Neopterygii</taxon>
        <taxon>Teleostei</taxon>
        <taxon>Neoteleostei</taxon>
        <taxon>Acanthomorphata</taxon>
        <taxon>Ovalentaria</taxon>
        <taxon>Cichlomorphae</taxon>
        <taxon>Cichliformes</taxon>
        <taxon>Cichlidae</taxon>
        <taxon>African cichlids</taxon>
        <taxon>Pseudocrenilabrinae</taxon>
        <taxon>Haplochromini</taxon>
        <taxon>Pundamilia</taxon>
    </lineage>
</organism>
<proteinExistence type="predicted"/>
<dbReference type="InterPro" id="IPR001304">
    <property type="entry name" value="C-type_lectin-like"/>
</dbReference>